<evidence type="ECO:0000313" key="2">
    <source>
        <dbReference type="EMBL" id="TRY96190.1"/>
    </source>
</evidence>
<accession>A0A553R1Z1</accession>
<feature type="region of interest" description="Disordered" evidence="1">
    <location>
        <begin position="1"/>
        <end position="30"/>
    </location>
</feature>
<reference evidence="2 3" key="1">
    <citation type="journal article" date="2019" name="Sci. Data">
        <title>Hybrid genome assembly and annotation of Danionella translucida.</title>
        <authorList>
            <person name="Kadobianskyi M."/>
            <person name="Schulze L."/>
            <person name="Schuelke M."/>
            <person name="Judkewitz B."/>
        </authorList>
    </citation>
    <scope>NUCLEOTIDE SEQUENCE [LARGE SCALE GENOMIC DNA]</scope>
    <source>
        <strain evidence="2 3">Bolton</strain>
    </source>
</reference>
<gene>
    <name evidence="2" type="ORF">DNTS_026766</name>
</gene>
<dbReference type="EMBL" id="SRMA01025316">
    <property type="protein sequence ID" value="TRY96190.1"/>
    <property type="molecule type" value="Genomic_DNA"/>
</dbReference>
<feature type="compositionally biased region" description="Basic and acidic residues" evidence="1">
    <location>
        <begin position="60"/>
        <end position="92"/>
    </location>
</feature>
<dbReference type="InterPro" id="IPR053049">
    <property type="entry name" value="TSC22_domain_protein_2"/>
</dbReference>
<evidence type="ECO:0000256" key="1">
    <source>
        <dbReference type="SAM" id="MobiDB-lite"/>
    </source>
</evidence>
<sequence length="495" mass="51777">MSLRDNSNCVQTQQFSRVASMSKMPSKKKSCFQITSVITQAHAAANSPAEDTESLEDPDESSKAEDVSTSEKHEPGKPGDPETGDDPQHNEAKTPVAGNPDAPVAGSTSTGAVRADQTSPASFPTFQASTASVSSCSSRFRVIKLDHGIGEPFRRGRWTCTEFYERDPDPSTSGRTAETLKHAEHTLDKDRHAGGSVSITSGGEPHTDSGYVSAPSNPPAEPQQQTFSVSQQASGLVAQRQSSVGNTQYVRSPSFPSTVQPQQICTAKPAPMPGLTVVPVSQTEYTLPPPASPAISGASLSLVTPLNQGPSPVMTPAAGSSQVQASFSQPVDGRRVPISQLELTSAVTPQASAPLVQPGLPSSASSQSLAHGIKNVPAVLSSAFNVPQTVPKQATGVAAGAPSNSMQIPSTEESRRIADVLLQSSVVIGKDATMKRFSPEGLQLPAPAVRSLFGIAIPFDGDEDRNPSSAFYQAFPNGTSKAVSDGYDHCDLYVL</sequence>
<dbReference type="PANTHER" id="PTHR46894">
    <property type="entry name" value="TSC22 DOMAIN FAMILY PROTEIN 2"/>
    <property type="match status" value="1"/>
</dbReference>
<feature type="region of interest" description="Disordered" evidence="1">
    <location>
        <begin position="42"/>
        <end position="136"/>
    </location>
</feature>
<feature type="compositionally biased region" description="Acidic residues" evidence="1">
    <location>
        <begin position="50"/>
        <end position="59"/>
    </location>
</feature>
<feature type="region of interest" description="Disordered" evidence="1">
    <location>
        <begin position="185"/>
        <end position="256"/>
    </location>
</feature>
<feature type="compositionally biased region" description="Polar residues" evidence="1">
    <location>
        <begin position="1"/>
        <end position="19"/>
    </location>
</feature>
<proteinExistence type="predicted"/>
<feature type="compositionally biased region" description="Polar residues" evidence="1">
    <location>
        <begin position="222"/>
        <end position="256"/>
    </location>
</feature>
<feature type="compositionally biased region" description="Polar residues" evidence="1">
    <location>
        <begin position="106"/>
        <end position="128"/>
    </location>
</feature>
<feature type="non-terminal residue" evidence="2">
    <location>
        <position position="495"/>
    </location>
</feature>
<dbReference type="OrthoDB" id="8961796at2759"/>
<evidence type="ECO:0008006" key="4">
    <source>
        <dbReference type="Google" id="ProtNLM"/>
    </source>
</evidence>
<evidence type="ECO:0000313" key="3">
    <source>
        <dbReference type="Proteomes" id="UP000316079"/>
    </source>
</evidence>
<protein>
    <recommendedName>
        <fullName evidence="4">TSC22 domain family member 2</fullName>
    </recommendedName>
</protein>
<dbReference type="PANTHER" id="PTHR46894:SF1">
    <property type="entry name" value="TSC22 DOMAIN FAMILY PROTEIN 2"/>
    <property type="match status" value="1"/>
</dbReference>
<name>A0A553R1Z1_9TELE</name>
<comment type="caution">
    <text evidence="2">The sequence shown here is derived from an EMBL/GenBank/DDBJ whole genome shotgun (WGS) entry which is preliminary data.</text>
</comment>
<organism evidence="2 3">
    <name type="scientific">Danionella cerebrum</name>
    <dbReference type="NCBI Taxonomy" id="2873325"/>
    <lineage>
        <taxon>Eukaryota</taxon>
        <taxon>Metazoa</taxon>
        <taxon>Chordata</taxon>
        <taxon>Craniata</taxon>
        <taxon>Vertebrata</taxon>
        <taxon>Euteleostomi</taxon>
        <taxon>Actinopterygii</taxon>
        <taxon>Neopterygii</taxon>
        <taxon>Teleostei</taxon>
        <taxon>Ostariophysi</taxon>
        <taxon>Cypriniformes</taxon>
        <taxon>Danionidae</taxon>
        <taxon>Danioninae</taxon>
        <taxon>Danionella</taxon>
    </lineage>
</organism>
<keyword evidence="3" id="KW-1185">Reference proteome</keyword>
<dbReference type="AlphaFoldDB" id="A0A553R1Z1"/>
<dbReference type="Proteomes" id="UP000316079">
    <property type="component" value="Unassembled WGS sequence"/>
</dbReference>